<reference evidence="1" key="1">
    <citation type="submission" date="2022-03" db="EMBL/GenBank/DDBJ databases">
        <authorList>
            <person name="Alioto T."/>
            <person name="Alioto T."/>
            <person name="Gomez Garrido J."/>
        </authorList>
    </citation>
    <scope>NUCLEOTIDE SEQUENCE</scope>
</reference>
<evidence type="ECO:0000313" key="1">
    <source>
        <dbReference type="EMBL" id="CAH2256110.1"/>
    </source>
</evidence>
<protein>
    <submittedName>
        <fullName evidence="1">Uncharacterized protein</fullName>
    </submittedName>
</protein>
<evidence type="ECO:0000313" key="2">
    <source>
        <dbReference type="Proteomes" id="UP001295444"/>
    </source>
</evidence>
<dbReference type="Proteomes" id="UP001295444">
    <property type="component" value="Chromosome 02"/>
</dbReference>
<sequence>MKDLESGHLSRAHACVGRKPQCRRFGSRGDTVWCRWLRRCSLYSDNFGTGSDGQAARLYRRISGPVCGAHAMHDLSARHPGPAPRIEDILSNLLF</sequence>
<dbReference type="AlphaFoldDB" id="A0AAD1RHT3"/>
<keyword evidence="2" id="KW-1185">Reference proteome</keyword>
<proteinExistence type="predicted"/>
<organism evidence="1 2">
    <name type="scientific">Pelobates cultripes</name>
    <name type="common">Western spadefoot toad</name>
    <dbReference type="NCBI Taxonomy" id="61616"/>
    <lineage>
        <taxon>Eukaryota</taxon>
        <taxon>Metazoa</taxon>
        <taxon>Chordata</taxon>
        <taxon>Craniata</taxon>
        <taxon>Vertebrata</taxon>
        <taxon>Euteleostomi</taxon>
        <taxon>Amphibia</taxon>
        <taxon>Batrachia</taxon>
        <taxon>Anura</taxon>
        <taxon>Pelobatoidea</taxon>
        <taxon>Pelobatidae</taxon>
        <taxon>Pelobates</taxon>
    </lineage>
</organism>
<accession>A0AAD1RHT3</accession>
<gene>
    <name evidence="1" type="ORF">PECUL_23A003135</name>
</gene>
<name>A0AAD1RHT3_PELCU</name>
<dbReference type="EMBL" id="OW240913">
    <property type="protein sequence ID" value="CAH2256110.1"/>
    <property type="molecule type" value="Genomic_DNA"/>
</dbReference>